<dbReference type="InterPro" id="IPR036291">
    <property type="entry name" value="NAD(P)-bd_dom_sf"/>
</dbReference>
<evidence type="ECO:0000313" key="3">
    <source>
        <dbReference type="EMBL" id="MFD0787844.1"/>
    </source>
</evidence>
<dbReference type="InterPro" id="IPR002347">
    <property type="entry name" value="SDR_fam"/>
</dbReference>
<proteinExistence type="inferred from homology"/>
<dbReference type="PANTHER" id="PTHR48107">
    <property type="entry name" value="NADPH-DEPENDENT ALDEHYDE REDUCTASE-LIKE PROTEIN, CHLOROPLASTIC-RELATED"/>
    <property type="match status" value="1"/>
</dbReference>
<keyword evidence="2" id="KW-0560">Oxidoreductase</keyword>
<keyword evidence="4" id="KW-1185">Reference proteome</keyword>
<gene>
    <name evidence="3" type="ORF">ACFQZ8_28390</name>
</gene>
<comment type="similarity">
    <text evidence="1">Belongs to the short-chain dehydrogenases/reductases (SDR) family.</text>
</comment>
<evidence type="ECO:0000256" key="1">
    <source>
        <dbReference type="ARBA" id="ARBA00006484"/>
    </source>
</evidence>
<feature type="non-terminal residue" evidence="3">
    <location>
        <position position="1"/>
    </location>
</feature>
<name>A0ABW3AB33_9ACTN</name>
<comment type="caution">
    <text evidence="3">The sequence shown here is derived from an EMBL/GenBank/DDBJ whole genome shotgun (WGS) entry which is preliminary data.</text>
</comment>
<protein>
    <submittedName>
        <fullName evidence="3">SDR family oxidoreductase</fullName>
    </submittedName>
</protein>
<evidence type="ECO:0000256" key="2">
    <source>
        <dbReference type="ARBA" id="ARBA00023002"/>
    </source>
</evidence>
<dbReference type="Gene3D" id="3.40.50.720">
    <property type="entry name" value="NAD(P)-binding Rossmann-like Domain"/>
    <property type="match status" value="1"/>
</dbReference>
<dbReference type="PANTHER" id="PTHR48107:SF16">
    <property type="entry name" value="NADPH-DEPENDENT ALDEHYDE REDUCTASE 1, CHLOROPLASTIC"/>
    <property type="match status" value="1"/>
</dbReference>
<dbReference type="Proteomes" id="UP001597053">
    <property type="component" value="Unassembled WGS sequence"/>
</dbReference>
<dbReference type="Pfam" id="PF13561">
    <property type="entry name" value="adh_short_C2"/>
    <property type="match status" value="1"/>
</dbReference>
<sequence>IRVNAVAPGAVWTPLIPATMPEAAVESFGRNSPIGRPGQPAELAPAYVFFAAQESSFVTGEVLGVTGGRPIT</sequence>
<dbReference type="EMBL" id="JBHTHM010002297">
    <property type="protein sequence ID" value="MFD0787844.1"/>
    <property type="molecule type" value="Genomic_DNA"/>
</dbReference>
<reference evidence="4" key="1">
    <citation type="journal article" date="2019" name="Int. J. Syst. Evol. Microbiol.">
        <title>The Global Catalogue of Microorganisms (GCM) 10K type strain sequencing project: providing services to taxonomists for standard genome sequencing and annotation.</title>
        <authorList>
            <consortium name="The Broad Institute Genomics Platform"/>
            <consortium name="The Broad Institute Genome Sequencing Center for Infectious Disease"/>
            <person name="Wu L."/>
            <person name="Ma J."/>
        </authorList>
    </citation>
    <scope>NUCLEOTIDE SEQUENCE [LARGE SCALE GENOMIC DNA]</scope>
    <source>
        <strain evidence="4">JCM 32148</strain>
    </source>
</reference>
<dbReference type="SUPFAM" id="SSF51735">
    <property type="entry name" value="NAD(P)-binding Rossmann-fold domains"/>
    <property type="match status" value="1"/>
</dbReference>
<accession>A0ABW3AB33</accession>
<organism evidence="3 4">
    <name type="scientific">Micromonospora azadirachtae</name>
    <dbReference type="NCBI Taxonomy" id="1970735"/>
    <lineage>
        <taxon>Bacteria</taxon>
        <taxon>Bacillati</taxon>
        <taxon>Actinomycetota</taxon>
        <taxon>Actinomycetes</taxon>
        <taxon>Micromonosporales</taxon>
        <taxon>Micromonosporaceae</taxon>
        <taxon>Micromonospora</taxon>
    </lineage>
</organism>
<evidence type="ECO:0000313" key="4">
    <source>
        <dbReference type="Proteomes" id="UP001597053"/>
    </source>
</evidence>